<dbReference type="FunFam" id="3.40.50.720:FF:001451">
    <property type="entry name" value="Putative cinnamyl alcohol dehydrogenase 6"/>
    <property type="match status" value="1"/>
</dbReference>
<dbReference type="InterPro" id="IPR047109">
    <property type="entry name" value="CAD-like"/>
</dbReference>
<evidence type="ECO:0000259" key="5">
    <source>
        <dbReference type="Pfam" id="PF00107"/>
    </source>
</evidence>
<dbReference type="InterPro" id="IPR013149">
    <property type="entry name" value="ADH-like_C"/>
</dbReference>
<keyword evidence="6" id="KW-1185">Reference proteome</keyword>
<dbReference type="GO" id="GO:0046872">
    <property type="term" value="F:metal ion binding"/>
    <property type="evidence" value="ECO:0007669"/>
    <property type="project" value="UniProtKB-KW"/>
</dbReference>
<evidence type="ECO:0000313" key="7">
    <source>
        <dbReference type="RefSeq" id="XP_021833333.1"/>
    </source>
</evidence>
<feature type="domain" description="Alcohol dehydrogenase-like C-terminal" evidence="5">
    <location>
        <begin position="5"/>
        <end position="76"/>
    </location>
</feature>
<sequence>MKAAMGTMDGIIDTVSAVHPLLPLIGLLKNNGKLVLVGAPEKPLELPVFPLLMGRKIVAGSVVGGMKETQEMIDFAGKHNITANVEVIPVDYVNTAMERLIKTDVRYRFVIDIANTLKSSS</sequence>
<dbReference type="GeneID" id="110773132"/>
<dbReference type="AlphaFoldDB" id="A0A6P5TZX6"/>
<proteinExistence type="inferred from homology"/>
<dbReference type="Proteomes" id="UP000515124">
    <property type="component" value="Unplaced"/>
</dbReference>
<evidence type="ECO:0000256" key="4">
    <source>
        <dbReference type="ARBA" id="ARBA00023002"/>
    </source>
</evidence>
<accession>A0A6P5TZX6</accession>
<dbReference type="InterPro" id="IPR036291">
    <property type="entry name" value="NAD(P)-bd_dom_sf"/>
</dbReference>
<dbReference type="Gene3D" id="3.90.180.10">
    <property type="entry name" value="Medium-chain alcohol dehydrogenases, catalytic domain"/>
    <property type="match status" value="1"/>
</dbReference>
<dbReference type="GO" id="GO:0009809">
    <property type="term" value="P:lignin biosynthetic process"/>
    <property type="evidence" value="ECO:0007669"/>
    <property type="project" value="UniProtKB-ARBA"/>
</dbReference>
<gene>
    <name evidence="7" type="primary">LOC110773132</name>
</gene>
<reference evidence="7" key="1">
    <citation type="submission" date="2025-08" db="UniProtKB">
        <authorList>
            <consortium name="RefSeq"/>
        </authorList>
    </citation>
    <scope>IDENTIFICATION</scope>
</reference>
<keyword evidence="4" id="KW-0560">Oxidoreductase</keyword>
<keyword evidence="3" id="KW-0862">Zinc</keyword>
<evidence type="ECO:0000313" key="6">
    <source>
        <dbReference type="Proteomes" id="UP000515124"/>
    </source>
</evidence>
<name>A0A6P5TZX6_PRUAV</name>
<dbReference type="Gene3D" id="3.40.50.720">
    <property type="entry name" value="NAD(P)-binding Rossmann-like Domain"/>
    <property type="match status" value="1"/>
</dbReference>
<evidence type="ECO:0000256" key="3">
    <source>
        <dbReference type="ARBA" id="ARBA00022833"/>
    </source>
</evidence>
<dbReference type="KEGG" id="pavi:110773132"/>
<evidence type="ECO:0000256" key="2">
    <source>
        <dbReference type="ARBA" id="ARBA00022723"/>
    </source>
</evidence>
<dbReference type="GO" id="GO:0016616">
    <property type="term" value="F:oxidoreductase activity, acting on the CH-OH group of donors, NAD or NADP as acceptor"/>
    <property type="evidence" value="ECO:0007669"/>
    <property type="project" value="InterPro"/>
</dbReference>
<dbReference type="PANTHER" id="PTHR42683">
    <property type="entry name" value="ALDEHYDE REDUCTASE"/>
    <property type="match status" value="1"/>
</dbReference>
<protein>
    <submittedName>
        <fullName evidence="7">Probable mannitol dehydrogenase</fullName>
    </submittedName>
</protein>
<organism evidence="6 7">
    <name type="scientific">Prunus avium</name>
    <name type="common">Cherry</name>
    <name type="synonym">Cerasus avium</name>
    <dbReference type="NCBI Taxonomy" id="42229"/>
    <lineage>
        <taxon>Eukaryota</taxon>
        <taxon>Viridiplantae</taxon>
        <taxon>Streptophyta</taxon>
        <taxon>Embryophyta</taxon>
        <taxon>Tracheophyta</taxon>
        <taxon>Spermatophyta</taxon>
        <taxon>Magnoliopsida</taxon>
        <taxon>eudicotyledons</taxon>
        <taxon>Gunneridae</taxon>
        <taxon>Pentapetalae</taxon>
        <taxon>rosids</taxon>
        <taxon>fabids</taxon>
        <taxon>Rosales</taxon>
        <taxon>Rosaceae</taxon>
        <taxon>Amygdaloideae</taxon>
        <taxon>Amygdaleae</taxon>
        <taxon>Prunus</taxon>
    </lineage>
</organism>
<dbReference type="FunFam" id="3.90.180.10:FF:000100">
    <property type="entry name" value="Putative cinnamyl alcohol dehydrogenase 6"/>
    <property type="match status" value="1"/>
</dbReference>
<keyword evidence="2" id="KW-0479">Metal-binding</keyword>
<dbReference type="Pfam" id="PF00107">
    <property type="entry name" value="ADH_zinc_N"/>
    <property type="match status" value="1"/>
</dbReference>
<evidence type="ECO:0000256" key="1">
    <source>
        <dbReference type="ARBA" id="ARBA00008072"/>
    </source>
</evidence>
<dbReference type="SUPFAM" id="SSF51735">
    <property type="entry name" value="NAD(P)-binding Rossmann-fold domains"/>
    <property type="match status" value="1"/>
</dbReference>
<dbReference type="RefSeq" id="XP_021833333.1">
    <property type="nucleotide sequence ID" value="XM_021977641.1"/>
</dbReference>
<comment type="similarity">
    <text evidence="1">Belongs to the zinc-containing alcohol dehydrogenase family.</text>
</comment>